<comment type="cofactor">
    <cofactor evidence="1">
        <name>thiamine diphosphate</name>
        <dbReference type="ChEBI" id="CHEBI:58937"/>
    </cofactor>
</comment>
<dbReference type="KEGG" id="daur:Daura_17675"/>
<dbReference type="OrthoDB" id="3512513at2"/>
<dbReference type="AlphaFoldDB" id="A0A9Q9MG21"/>
<evidence type="ECO:0000313" key="5">
    <source>
        <dbReference type="EMBL" id="UWZ57833.1"/>
    </source>
</evidence>
<dbReference type="GO" id="GO:0016491">
    <property type="term" value="F:oxidoreductase activity"/>
    <property type="evidence" value="ECO:0007669"/>
    <property type="project" value="UniProtKB-KW"/>
</dbReference>
<gene>
    <name evidence="5" type="ORF">Daura_17675</name>
</gene>
<dbReference type="Pfam" id="PF02779">
    <property type="entry name" value="Transket_pyr"/>
    <property type="match status" value="1"/>
</dbReference>
<dbReference type="SUPFAM" id="SSF52922">
    <property type="entry name" value="TK C-terminal domain-like"/>
    <property type="match status" value="1"/>
</dbReference>
<dbReference type="Proteomes" id="UP001058003">
    <property type="component" value="Chromosome"/>
</dbReference>
<protein>
    <submittedName>
        <fullName evidence="5">Alpha-ketoacid dehydrogenase subunit beta</fullName>
    </submittedName>
</protein>
<dbReference type="InterPro" id="IPR009014">
    <property type="entry name" value="Transketo_C/PFOR_II"/>
</dbReference>
<evidence type="ECO:0000256" key="1">
    <source>
        <dbReference type="ARBA" id="ARBA00001964"/>
    </source>
</evidence>
<dbReference type="InterPro" id="IPR033248">
    <property type="entry name" value="Transketolase_C"/>
</dbReference>
<proteinExistence type="predicted"/>
<dbReference type="Gene3D" id="3.40.50.970">
    <property type="match status" value="1"/>
</dbReference>
<dbReference type="Gene3D" id="3.40.50.920">
    <property type="match status" value="1"/>
</dbReference>
<dbReference type="GO" id="GO:0000287">
    <property type="term" value="F:magnesium ion binding"/>
    <property type="evidence" value="ECO:0007669"/>
    <property type="project" value="UniProtKB-ARBA"/>
</dbReference>
<organism evidence="5 6">
    <name type="scientific">Dactylosporangium aurantiacum</name>
    <dbReference type="NCBI Taxonomy" id="35754"/>
    <lineage>
        <taxon>Bacteria</taxon>
        <taxon>Bacillati</taxon>
        <taxon>Actinomycetota</taxon>
        <taxon>Actinomycetes</taxon>
        <taxon>Micromonosporales</taxon>
        <taxon>Micromonosporaceae</taxon>
        <taxon>Dactylosporangium</taxon>
    </lineage>
</organism>
<keyword evidence="6" id="KW-1185">Reference proteome</keyword>
<evidence type="ECO:0000313" key="6">
    <source>
        <dbReference type="Proteomes" id="UP001058003"/>
    </source>
</evidence>
<dbReference type="SUPFAM" id="SSF52518">
    <property type="entry name" value="Thiamin diphosphate-binding fold (THDP-binding)"/>
    <property type="match status" value="1"/>
</dbReference>
<keyword evidence="2" id="KW-0560">Oxidoreductase</keyword>
<dbReference type="Pfam" id="PF02780">
    <property type="entry name" value="Transketolase_C"/>
    <property type="match status" value="1"/>
</dbReference>
<dbReference type="InterPro" id="IPR005475">
    <property type="entry name" value="Transketolase-like_Pyr-bd"/>
</dbReference>
<keyword evidence="3" id="KW-0786">Thiamine pyrophosphate</keyword>
<accession>A0A9Q9MG21</accession>
<dbReference type="PANTHER" id="PTHR43257:SF2">
    <property type="entry name" value="PYRUVATE DEHYDROGENASE E1 COMPONENT SUBUNIT BETA"/>
    <property type="match status" value="1"/>
</dbReference>
<feature type="domain" description="Transketolase-like pyrimidine-binding" evidence="4">
    <location>
        <begin position="5"/>
        <end position="180"/>
    </location>
</feature>
<dbReference type="RefSeq" id="WP_033364805.1">
    <property type="nucleotide sequence ID" value="NZ_CP073767.1"/>
</dbReference>
<evidence type="ECO:0000256" key="2">
    <source>
        <dbReference type="ARBA" id="ARBA00023002"/>
    </source>
</evidence>
<name>A0A9Q9MG21_9ACTN</name>
<sequence length="331" mass="34874">MTTPRRVGDALNAALGTLLAEDPRLYLLGEDIADPYGGAFGITRGLSTRFPRQVLTTPISEAGIVGVANGLALAGDKAIVEMMFADFVALAFDQIVNFAAKSTTMYGHPVPMPVVVRCPTGGNRGYGPTHSQSPQQHFIGVPGLDVYELSPFHEPAPLLRAMLGGGRPALLFEDKTLYTAPPRPDPLLAVSHTGGVAEVRVDDGSPAADYLLVAPGGLAVRAMSAMRTLLLRYELSGRLLVPARLHPLDVDPLLPAAAAARRVLVVEDGPSGAAWGTGVAYRLQRALWGAPAGPVRLLQAADRVIPTAAHLERDVLVQAGTIVRAVLEGDR</sequence>
<dbReference type="EMBL" id="CP073767">
    <property type="protein sequence ID" value="UWZ57833.1"/>
    <property type="molecule type" value="Genomic_DNA"/>
</dbReference>
<reference evidence="5" key="1">
    <citation type="submission" date="2021-04" db="EMBL/GenBank/DDBJ databases">
        <title>Dactylosporangium aurantiacum NRRL B-8018 full assembly.</title>
        <authorList>
            <person name="Hartkoorn R.C."/>
            <person name="Beaudoing E."/>
            <person name="Hot D."/>
        </authorList>
    </citation>
    <scope>NUCLEOTIDE SEQUENCE</scope>
    <source>
        <strain evidence="5">NRRL B-8018</strain>
    </source>
</reference>
<dbReference type="PANTHER" id="PTHR43257">
    <property type="entry name" value="PYRUVATE DEHYDROGENASE E1 COMPONENT BETA SUBUNIT"/>
    <property type="match status" value="1"/>
</dbReference>
<dbReference type="SMART" id="SM00861">
    <property type="entry name" value="Transket_pyr"/>
    <property type="match status" value="1"/>
</dbReference>
<evidence type="ECO:0000256" key="3">
    <source>
        <dbReference type="ARBA" id="ARBA00023052"/>
    </source>
</evidence>
<dbReference type="InterPro" id="IPR029061">
    <property type="entry name" value="THDP-binding"/>
</dbReference>
<evidence type="ECO:0000259" key="4">
    <source>
        <dbReference type="SMART" id="SM00861"/>
    </source>
</evidence>